<organism evidence="4 6">
    <name type="scientific">Pisolithus microcarpus 441</name>
    <dbReference type="NCBI Taxonomy" id="765257"/>
    <lineage>
        <taxon>Eukaryota</taxon>
        <taxon>Fungi</taxon>
        <taxon>Dikarya</taxon>
        <taxon>Basidiomycota</taxon>
        <taxon>Agaricomycotina</taxon>
        <taxon>Agaricomycetes</taxon>
        <taxon>Agaricomycetidae</taxon>
        <taxon>Boletales</taxon>
        <taxon>Sclerodermatineae</taxon>
        <taxon>Pisolithaceae</taxon>
        <taxon>Pisolithus</taxon>
    </lineage>
</organism>
<keyword evidence="1" id="KW-0862">Zinc</keyword>
<dbReference type="InterPro" id="IPR041078">
    <property type="entry name" value="Plavaka"/>
</dbReference>
<evidence type="ECO:0000256" key="1">
    <source>
        <dbReference type="PROSITE-ProRule" id="PRU00042"/>
    </source>
</evidence>
<feature type="domain" description="C2H2-type" evidence="3">
    <location>
        <begin position="22"/>
        <end position="47"/>
    </location>
</feature>
<dbReference type="Gene3D" id="3.30.160.60">
    <property type="entry name" value="Classic Zinc Finger"/>
    <property type="match status" value="1"/>
</dbReference>
<keyword evidence="1" id="KW-0863">Zinc-finger</keyword>
<evidence type="ECO:0000313" key="5">
    <source>
        <dbReference type="EMBL" id="KIK21337.1"/>
    </source>
</evidence>
<dbReference type="OrthoDB" id="3199698at2759"/>
<sequence>MPPTRDSGRRRPTQRPDTAPQLPCDQPGCNRWFRNLSGLTKHKRTTHLSFSHPHQSFPDHGELLGSSGEEDPVADTTPMLPEHAFDDYQAEVPLDPEHEDMRAEYVGSSGRLYRNYHPGLNARRCDARGQFLPANAPPPPRAEKALDDWTPYRNRLEFELADFLFTHAEMPARKIDTLLDIWAASLIGLGGQPLFTNHTDLYRVIDSTRVGDVKWDNFTIRYTGEEQGSERAPWMSDGYEVWYRDPREVIHGILASSEFTDKLDLVPYREYDVSSDQRRWQDFMSGDWAWAQADRILHDDPTTARATLVPIILGSDKTTVSVATGQTDYYPLYLSIGNVRNTLRRAHRNAVVLIAFLAMPKTTREHANTPAFRKFKRQLFHSSLTRILSSISRPMKVPEVVLFGDNYYRRVIYSLAAYIADYEEQVLLSCIVRNWCPKCLGHRDNLDEGALRRSREHCDTIIEEFELRQAWDSYGIVGDVVLFTNDFPRADIHEMLSPDILHQLIKGGFKDHLVEWVERYLIHVHGRVEAEKILDEIDRRIAAVAPFTGLRRFPQGRHFKQWTGDDSKGLMKVYIAAIEGLVPKDMVHTFRAFLKFCYLVRRNVITEQTLTEIDGALRRFHLFREVFRNAGVIESFSLPRQHAMKHYHYLIRQFGAPNGLCSSITESKHIKAVKRPYRRTNRFQALGQILLINQRLDKLTAARADFAGRGMLNGTCLSQAFEVLGTIEECANAAGDSEERTASYEEESGEVIDDQMAVDAHVSLAHRYQRARARNVGALATELGVLDLAHLLRHFLQSQLYPNDSRDPEDIPYQECPVYEGRIRVYNSACSTFFAPSDLSGIHGMRREHIRSCPMWRNAGPRFDCIFIVTDPQAEGMRGLDVARVLCFFSFKYQGTFYPCAVIHWFDRVGEGPDEATGMWIVRPGYRTRNLRNIAVVHIDTIYRAAHLIPVYATHNIDSRDIKPHCSYDMFHSFYVNKYADHHAFEIAF</sequence>
<dbReference type="PROSITE" id="PS50157">
    <property type="entry name" value="ZINC_FINGER_C2H2_2"/>
    <property type="match status" value="1"/>
</dbReference>
<gene>
    <name evidence="5" type="ORF">PISMIDRAFT_104364</name>
    <name evidence="4" type="ORF">PISMIDRAFT_121926</name>
</gene>
<feature type="region of interest" description="Disordered" evidence="2">
    <location>
        <begin position="1"/>
        <end position="26"/>
    </location>
</feature>
<evidence type="ECO:0000313" key="6">
    <source>
        <dbReference type="Proteomes" id="UP000054018"/>
    </source>
</evidence>
<dbReference type="EMBL" id="KN834146">
    <property type="protein sequence ID" value="KIK11864.1"/>
    <property type="molecule type" value="Genomic_DNA"/>
</dbReference>
<dbReference type="PROSITE" id="PS00028">
    <property type="entry name" value="ZINC_FINGER_C2H2_1"/>
    <property type="match status" value="1"/>
</dbReference>
<dbReference type="InterPro" id="IPR013087">
    <property type="entry name" value="Znf_C2H2_type"/>
</dbReference>
<reference evidence="4 6" key="1">
    <citation type="submission" date="2014-04" db="EMBL/GenBank/DDBJ databases">
        <authorList>
            <consortium name="DOE Joint Genome Institute"/>
            <person name="Kuo A."/>
            <person name="Kohler A."/>
            <person name="Costa M.D."/>
            <person name="Nagy L.G."/>
            <person name="Floudas D."/>
            <person name="Copeland A."/>
            <person name="Barry K.W."/>
            <person name="Cichocki N."/>
            <person name="Veneault-Fourrey C."/>
            <person name="LaButti K."/>
            <person name="Lindquist E.A."/>
            <person name="Lipzen A."/>
            <person name="Lundell T."/>
            <person name="Morin E."/>
            <person name="Murat C."/>
            <person name="Sun H."/>
            <person name="Tunlid A."/>
            <person name="Henrissat B."/>
            <person name="Grigoriev I.V."/>
            <person name="Hibbett D.S."/>
            <person name="Martin F."/>
            <person name="Nordberg H.P."/>
            <person name="Cantor M.N."/>
            <person name="Hua S.X."/>
        </authorList>
    </citation>
    <scope>NUCLEOTIDE SEQUENCE [LARGE SCALE GENOMIC DNA]</scope>
    <source>
        <strain evidence="4 6">441</strain>
    </source>
</reference>
<dbReference type="Pfam" id="PF18759">
    <property type="entry name" value="Plavaka"/>
    <property type="match status" value="1"/>
</dbReference>
<protein>
    <recommendedName>
        <fullName evidence="3">C2H2-type domain-containing protein</fullName>
    </recommendedName>
</protein>
<proteinExistence type="predicted"/>
<feature type="region of interest" description="Disordered" evidence="2">
    <location>
        <begin position="45"/>
        <end position="80"/>
    </location>
</feature>
<evidence type="ECO:0000259" key="3">
    <source>
        <dbReference type="PROSITE" id="PS50157"/>
    </source>
</evidence>
<dbReference type="AlphaFoldDB" id="A0A0C9YDI8"/>
<evidence type="ECO:0000256" key="2">
    <source>
        <dbReference type="SAM" id="MobiDB-lite"/>
    </source>
</evidence>
<reference evidence="6" key="2">
    <citation type="submission" date="2015-01" db="EMBL/GenBank/DDBJ databases">
        <title>Evolutionary Origins and Diversification of the Mycorrhizal Mutualists.</title>
        <authorList>
            <consortium name="DOE Joint Genome Institute"/>
            <consortium name="Mycorrhizal Genomics Consortium"/>
            <person name="Kohler A."/>
            <person name="Kuo A."/>
            <person name="Nagy L.G."/>
            <person name="Floudas D."/>
            <person name="Copeland A."/>
            <person name="Barry K.W."/>
            <person name="Cichocki N."/>
            <person name="Veneault-Fourrey C."/>
            <person name="LaButti K."/>
            <person name="Lindquist E.A."/>
            <person name="Lipzen A."/>
            <person name="Lundell T."/>
            <person name="Morin E."/>
            <person name="Murat C."/>
            <person name="Riley R."/>
            <person name="Ohm R."/>
            <person name="Sun H."/>
            <person name="Tunlid A."/>
            <person name="Henrissat B."/>
            <person name="Grigoriev I.V."/>
            <person name="Hibbett D.S."/>
            <person name="Martin F."/>
        </authorList>
    </citation>
    <scope>NUCLEOTIDE SEQUENCE [LARGE SCALE GENOMIC DNA]</scope>
    <source>
        <strain evidence="5 6">441</strain>
    </source>
</reference>
<accession>A0A0C9YDI8</accession>
<dbReference type="EMBL" id="KN833753">
    <property type="protein sequence ID" value="KIK21337.1"/>
    <property type="molecule type" value="Genomic_DNA"/>
</dbReference>
<dbReference type="SMART" id="SM00355">
    <property type="entry name" value="ZnF_C2H2"/>
    <property type="match status" value="1"/>
</dbReference>
<evidence type="ECO:0000313" key="4">
    <source>
        <dbReference type="EMBL" id="KIK11864.1"/>
    </source>
</evidence>
<keyword evidence="6" id="KW-1185">Reference proteome</keyword>
<name>A0A0C9YDI8_9AGAM</name>
<keyword evidence="1" id="KW-0479">Metal-binding</keyword>
<reference evidence="4" key="3">
    <citation type="submission" date="2015-02" db="EMBL/GenBank/DDBJ databases">
        <title>Evolutionary Origins and Diversification of the Mycorrhizal Mutualists.</title>
        <authorList>
            <consortium name="DOE Joint Genome Institute"/>
            <consortium name="Mycorrhizal Genomics Consortium"/>
            <person name="Kohler A."/>
            <person name="Kuo A."/>
            <person name="Nagy L.G."/>
            <person name="Floudas D."/>
            <person name="Copeland A."/>
            <person name="Barry K.W."/>
            <person name="Cichocki N."/>
            <person name="Veneault-Fourrey C."/>
            <person name="LaButti K."/>
            <person name="Lindquist E.A."/>
            <person name="Lipzen A."/>
            <person name="Lundell T."/>
            <person name="Morin E."/>
            <person name="Murat C."/>
            <person name="Riley R."/>
            <person name="Ohm R."/>
            <person name="Sun H."/>
            <person name="Tunlid A."/>
            <person name="Henrissat B."/>
            <person name="Grigoriev I.V."/>
            <person name="Hibbett D.S."/>
            <person name="Martin F."/>
        </authorList>
    </citation>
    <scope>NUCLEOTIDE SEQUENCE</scope>
    <source>
        <strain evidence="4 6">441</strain>
    </source>
</reference>
<dbReference type="GO" id="GO:0008270">
    <property type="term" value="F:zinc ion binding"/>
    <property type="evidence" value="ECO:0007669"/>
    <property type="project" value="UniProtKB-KW"/>
</dbReference>
<dbReference type="Proteomes" id="UP000054018">
    <property type="component" value="Unassembled WGS sequence"/>
</dbReference>
<dbReference type="HOGENOM" id="CLU_006344_1_0_1"/>